<dbReference type="AlphaFoldDB" id="A0A5J6MEA3"/>
<proteinExistence type="predicted"/>
<dbReference type="Pfam" id="PF06240">
    <property type="entry name" value="COXG"/>
    <property type="match status" value="1"/>
</dbReference>
<dbReference type="OrthoDB" id="9808623at2"/>
<gene>
    <name evidence="1" type="ORF">FRZ44_10710</name>
</gene>
<dbReference type="Gene3D" id="3.30.530.20">
    <property type="match status" value="1"/>
</dbReference>
<dbReference type="SUPFAM" id="SSF55961">
    <property type="entry name" value="Bet v1-like"/>
    <property type="match status" value="1"/>
</dbReference>
<dbReference type="CDD" id="cd07823">
    <property type="entry name" value="SRPBCC_5"/>
    <property type="match status" value="1"/>
</dbReference>
<dbReference type="InterPro" id="IPR010419">
    <property type="entry name" value="CO_DH_gsu"/>
</dbReference>
<dbReference type="Proteomes" id="UP000326202">
    <property type="component" value="Chromosome"/>
</dbReference>
<keyword evidence="2" id="KW-1185">Reference proteome</keyword>
<dbReference type="PANTHER" id="PTHR38588:SF1">
    <property type="entry name" value="BLL0334 PROTEIN"/>
    <property type="match status" value="1"/>
</dbReference>
<evidence type="ECO:0000313" key="2">
    <source>
        <dbReference type="Proteomes" id="UP000326202"/>
    </source>
</evidence>
<organism evidence="1 2">
    <name type="scientific">Hypericibacter terrae</name>
    <dbReference type="NCBI Taxonomy" id="2602015"/>
    <lineage>
        <taxon>Bacteria</taxon>
        <taxon>Pseudomonadati</taxon>
        <taxon>Pseudomonadota</taxon>
        <taxon>Alphaproteobacteria</taxon>
        <taxon>Rhodospirillales</taxon>
        <taxon>Dongiaceae</taxon>
        <taxon>Hypericibacter</taxon>
    </lineage>
</organism>
<sequence>MKIENSFDVPLPVEQTWDLLLDIQRVAPCLPGAELLETIDGDAYRGKVSVKLGPMAVTFQGIARFESKDPVARRANVKASGNETKGRGGAQAKVDFALTPAPGSGTRVKIDTDLNLNGAVAQYGRASGMISDIAQQLVDKFAEALKLQIQADAARAVPAAAPAPTPSASPAATVAAAAALPPPRQPAPAKPISATELLIGALKRRFRRWIASLRGRAPEDRR</sequence>
<name>A0A5J6MEA3_9PROT</name>
<dbReference type="EMBL" id="CP042906">
    <property type="protein sequence ID" value="QEX15784.1"/>
    <property type="molecule type" value="Genomic_DNA"/>
</dbReference>
<dbReference type="InterPro" id="IPR023393">
    <property type="entry name" value="START-like_dom_sf"/>
</dbReference>
<protein>
    <submittedName>
        <fullName evidence="1">Carbon monoxide dehydrogenase subunit G</fullName>
    </submittedName>
</protein>
<dbReference type="PANTHER" id="PTHR38588">
    <property type="entry name" value="BLL0334 PROTEIN"/>
    <property type="match status" value="1"/>
</dbReference>
<evidence type="ECO:0000313" key="1">
    <source>
        <dbReference type="EMBL" id="QEX15784.1"/>
    </source>
</evidence>
<dbReference type="KEGG" id="htq:FRZ44_10710"/>
<dbReference type="RefSeq" id="WP_151176206.1">
    <property type="nucleotide sequence ID" value="NZ_CP042906.1"/>
</dbReference>
<reference evidence="1 2" key="1">
    <citation type="submission" date="2019-08" db="EMBL/GenBank/DDBJ databases">
        <title>Hyperibacter terrae gen. nov., sp. nov. and Hyperibacter viscosus sp. nov., two new members in the family Rhodospirillaceae isolated from the rhizosphere of Hypericum perforatum.</title>
        <authorList>
            <person name="Noviana Z."/>
        </authorList>
    </citation>
    <scope>NUCLEOTIDE SEQUENCE [LARGE SCALE GENOMIC DNA]</scope>
    <source>
        <strain evidence="1 2">R5913</strain>
    </source>
</reference>
<accession>A0A5J6MEA3</accession>